<proteinExistence type="predicted"/>
<evidence type="ECO:0000313" key="2">
    <source>
        <dbReference type="EMBL" id="CAF1284110.1"/>
    </source>
</evidence>
<name>A0A815CH33_9BILA</name>
<feature type="compositionally biased region" description="Pro residues" evidence="1">
    <location>
        <begin position="11"/>
        <end position="21"/>
    </location>
</feature>
<feature type="region of interest" description="Disordered" evidence="1">
    <location>
        <begin position="1"/>
        <end position="21"/>
    </location>
</feature>
<dbReference type="Proteomes" id="UP000663854">
    <property type="component" value="Unassembled WGS sequence"/>
</dbReference>
<evidence type="ECO:0000313" key="4">
    <source>
        <dbReference type="Proteomes" id="UP000663854"/>
    </source>
</evidence>
<sequence length="21" mass="2450">MSLFFIRWRQSPPPPPPASHT</sequence>
<dbReference type="EMBL" id="CAJNOH010002279">
    <property type="protein sequence ID" value="CAF1284110.1"/>
    <property type="molecule type" value="Genomic_DNA"/>
</dbReference>
<dbReference type="Proteomes" id="UP000663870">
    <property type="component" value="Unassembled WGS sequence"/>
</dbReference>
<evidence type="ECO:0000256" key="1">
    <source>
        <dbReference type="SAM" id="MobiDB-lite"/>
    </source>
</evidence>
<dbReference type="EMBL" id="CAJNOL010003428">
    <property type="protein sequence ID" value="CAF1562188.1"/>
    <property type="molecule type" value="Genomic_DNA"/>
</dbReference>
<reference evidence="2" key="1">
    <citation type="submission" date="2021-02" db="EMBL/GenBank/DDBJ databases">
        <authorList>
            <person name="Nowell W R."/>
        </authorList>
    </citation>
    <scope>NUCLEOTIDE SEQUENCE</scope>
</reference>
<protein>
    <submittedName>
        <fullName evidence="2">Uncharacterized protein</fullName>
    </submittedName>
</protein>
<dbReference type="AlphaFoldDB" id="A0A815CH33"/>
<feature type="non-terminal residue" evidence="2">
    <location>
        <position position="21"/>
    </location>
</feature>
<gene>
    <name evidence="3" type="ORF">JXQ802_LOCUS44449</name>
    <name evidence="2" type="ORF">PYM288_LOCUS29039</name>
</gene>
<accession>A0A815CH33</accession>
<organism evidence="2 4">
    <name type="scientific">Rotaria sordida</name>
    <dbReference type="NCBI Taxonomy" id="392033"/>
    <lineage>
        <taxon>Eukaryota</taxon>
        <taxon>Metazoa</taxon>
        <taxon>Spiralia</taxon>
        <taxon>Gnathifera</taxon>
        <taxon>Rotifera</taxon>
        <taxon>Eurotatoria</taxon>
        <taxon>Bdelloidea</taxon>
        <taxon>Philodinida</taxon>
        <taxon>Philodinidae</taxon>
        <taxon>Rotaria</taxon>
    </lineage>
</organism>
<keyword evidence="5" id="KW-1185">Reference proteome</keyword>
<evidence type="ECO:0000313" key="5">
    <source>
        <dbReference type="Proteomes" id="UP000663870"/>
    </source>
</evidence>
<comment type="caution">
    <text evidence="2">The sequence shown here is derived from an EMBL/GenBank/DDBJ whole genome shotgun (WGS) entry which is preliminary data.</text>
</comment>
<evidence type="ECO:0000313" key="3">
    <source>
        <dbReference type="EMBL" id="CAF1562188.1"/>
    </source>
</evidence>